<dbReference type="InterPro" id="IPR029052">
    <property type="entry name" value="Metallo-depent_PP-like"/>
</dbReference>
<dbReference type="AlphaFoldDB" id="A0A699ZU65"/>
<dbReference type="SUPFAM" id="SSF56300">
    <property type="entry name" value="Metallo-dependent phosphatases"/>
    <property type="match status" value="1"/>
</dbReference>
<keyword evidence="1" id="KW-0378">Hydrolase</keyword>
<comment type="similarity">
    <text evidence="1">Belongs to the PPP phosphatase family.</text>
</comment>
<dbReference type="SMART" id="SM00156">
    <property type="entry name" value="PP2Ac"/>
    <property type="match status" value="1"/>
</dbReference>
<proteinExistence type="inferred from homology"/>
<dbReference type="SUPFAM" id="SSF117281">
    <property type="entry name" value="Kelch motif"/>
    <property type="match status" value="1"/>
</dbReference>
<feature type="domain" description="Serine/threonine specific protein phosphatases" evidence="3">
    <location>
        <begin position="421"/>
        <end position="426"/>
    </location>
</feature>
<dbReference type="PROSITE" id="PS00125">
    <property type="entry name" value="SER_THR_PHOSPHATASE"/>
    <property type="match status" value="1"/>
</dbReference>
<dbReference type="Pfam" id="PF00149">
    <property type="entry name" value="Metallophos"/>
    <property type="match status" value="2"/>
</dbReference>
<evidence type="ECO:0000259" key="3">
    <source>
        <dbReference type="PROSITE" id="PS00125"/>
    </source>
</evidence>
<evidence type="ECO:0000256" key="2">
    <source>
        <dbReference type="SAM" id="MobiDB-lite"/>
    </source>
</evidence>
<gene>
    <name evidence="4" type="ORF">HaLaN_19667</name>
</gene>
<accession>A0A699ZU65</accession>
<dbReference type="Proteomes" id="UP000485058">
    <property type="component" value="Unassembled WGS sequence"/>
</dbReference>
<dbReference type="Gene3D" id="3.60.21.10">
    <property type="match status" value="2"/>
</dbReference>
<comment type="catalytic activity">
    <reaction evidence="1">
        <text>O-phospho-L-threonyl-[protein] + H2O = L-threonyl-[protein] + phosphate</text>
        <dbReference type="Rhea" id="RHEA:47004"/>
        <dbReference type="Rhea" id="RHEA-COMP:11060"/>
        <dbReference type="Rhea" id="RHEA-COMP:11605"/>
        <dbReference type="ChEBI" id="CHEBI:15377"/>
        <dbReference type="ChEBI" id="CHEBI:30013"/>
        <dbReference type="ChEBI" id="CHEBI:43474"/>
        <dbReference type="ChEBI" id="CHEBI:61977"/>
        <dbReference type="EC" id="3.1.3.16"/>
    </reaction>
</comment>
<comment type="caution">
    <text evidence="4">The sequence shown here is derived from an EMBL/GenBank/DDBJ whole genome shotgun (WGS) entry which is preliminary data.</text>
</comment>
<dbReference type="GO" id="GO:0004722">
    <property type="term" value="F:protein serine/threonine phosphatase activity"/>
    <property type="evidence" value="ECO:0007669"/>
    <property type="project" value="UniProtKB-EC"/>
</dbReference>
<dbReference type="PANTHER" id="PTHR46422">
    <property type="entry name" value="SERINE/THREONINE-PROTEIN PHOSPHATASE BSL3"/>
    <property type="match status" value="1"/>
</dbReference>
<feature type="non-terminal residue" evidence="4">
    <location>
        <position position="1"/>
    </location>
</feature>
<dbReference type="PRINTS" id="PR00114">
    <property type="entry name" value="STPHPHTASE"/>
</dbReference>
<feature type="region of interest" description="Disordered" evidence="2">
    <location>
        <begin position="32"/>
        <end position="51"/>
    </location>
</feature>
<dbReference type="InterPro" id="IPR006186">
    <property type="entry name" value="Ser/Thr-sp_prot-phosphatase"/>
</dbReference>
<sequence>PRCGHTLTAIAGPEGDLSKARLVLFGGATALEGSGSSAKGAETPPSPGPAAASGIRLAGATNDVHIFDVRNGKWDKITPLGEPPSPRAAHAAAAVGNMVVIQVDEATATVVLDTNAGQWVSPVVASPAGEDFTRRCRHAVSSVGPFVFIYGGLKGSQLLDDLLVADDSNGAELSIFDPRAAAWVQWMGAMHGNAAAAMLAKAASEEAAAALSLGRVSMEELRPGEDSGSTGAPDMTAAAASQRLSESPNRADSPDVTLSKPYLPSQNLMTPDVRLWHRAVVVHQENSLRGMVRQLSIDQLDNEGRRVGVYEKTADKSPLFTRSLSAPDICELCDACTLIFREERTVLELHAPIKIFGDLHGQFGDLMRLFEEYGTPSTAGDITYIDYLFLGDYVDRGSHSLETICLLLALKIEHPRSVHLIRGNHEIEQIASIPRPVTMEDGGPVLMDLLWSDPTTNDGVQGVQPSPRGPGLVTFGPDRVKDFCKNNGLQMIVRAHECVMDGFERFAQGHLITLFSATNYCGTAGNAGAILVLGRDLVMVPKLIHPLPPSTPRTPDSTGAIDEDPPVGGHGSDMHWMQPHCMNLATLMCSTN</sequence>
<feature type="region of interest" description="Disordered" evidence="2">
    <location>
        <begin position="548"/>
        <end position="569"/>
    </location>
</feature>
<evidence type="ECO:0000256" key="1">
    <source>
        <dbReference type="RuleBase" id="RU004273"/>
    </source>
</evidence>
<dbReference type="Gene3D" id="2.120.10.80">
    <property type="entry name" value="Kelch-type beta propeller"/>
    <property type="match status" value="1"/>
</dbReference>
<keyword evidence="5" id="KW-1185">Reference proteome</keyword>
<organism evidence="4 5">
    <name type="scientific">Haematococcus lacustris</name>
    <name type="common">Green alga</name>
    <name type="synonym">Haematococcus pluvialis</name>
    <dbReference type="NCBI Taxonomy" id="44745"/>
    <lineage>
        <taxon>Eukaryota</taxon>
        <taxon>Viridiplantae</taxon>
        <taxon>Chlorophyta</taxon>
        <taxon>core chlorophytes</taxon>
        <taxon>Chlorophyceae</taxon>
        <taxon>CS clade</taxon>
        <taxon>Chlamydomonadales</taxon>
        <taxon>Haematococcaceae</taxon>
        <taxon>Haematococcus</taxon>
    </lineage>
</organism>
<evidence type="ECO:0000313" key="5">
    <source>
        <dbReference type="Proteomes" id="UP000485058"/>
    </source>
</evidence>
<protein>
    <recommendedName>
        <fullName evidence="1">Serine/threonine-protein phosphatase</fullName>
        <ecNumber evidence="1">3.1.3.16</ecNumber>
    </recommendedName>
</protein>
<dbReference type="InterPro" id="IPR015915">
    <property type="entry name" value="Kelch-typ_b-propeller"/>
</dbReference>
<name>A0A699ZU65_HAELA</name>
<dbReference type="EC" id="3.1.3.16" evidence="1"/>
<reference evidence="4 5" key="1">
    <citation type="submission" date="2020-02" db="EMBL/GenBank/DDBJ databases">
        <title>Draft genome sequence of Haematococcus lacustris strain NIES-144.</title>
        <authorList>
            <person name="Morimoto D."/>
            <person name="Nakagawa S."/>
            <person name="Yoshida T."/>
            <person name="Sawayama S."/>
        </authorList>
    </citation>
    <scope>NUCLEOTIDE SEQUENCE [LARGE SCALE GENOMIC DNA]</scope>
    <source>
        <strain evidence="4 5">NIES-144</strain>
    </source>
</reference>
<dbReference type="EMBL" id="BLLF01001997">
    <property type="protein sequence ID" value="GFH22236.1"/>
    <property type="molecule type" value="Genomic_DNA"/>
</dbReference>
<feature type="region of interest" description="Disordered" evidence="2">
    <location>
        <begin position="220"/>
        <end position="263"/>
    </location>
</feature>
<dbReference type="InterPro" id="IPR004843">
    <property type="entry name" value="Calcineurin-like_PHP"/>
</dbReference>
<dbReference type="PANTHER" id="PTHR46422:SF4">
    <property type="entry name" value="SERINE_THREONINE-PROTEIN PHOSPHATASE BSL3"/>
    <property type="match status" value="1"/>
</dbReference>
<evidence type="ECO:0000313" key="4">
    <source>
        <dbReference type="EMBL" id="GFH22236.1"/>
    </source>
</evidence>